<dbReference type="AlphaFoldDB" id="A0A2U0U507"/>
<evidence type="ECO:0000313" key="2">
    <source>
        <dbReference type="EMBL" id="PVX52711.1"/>
    </source>
</evidence>
<dbReference type="GO" id="GO:0016052">
    <property type="term" value="P:carbohydrate catabolic process"/>
    <property type="evidence" value="ECO:0007669"/>
    <property type="project" value="InterPro"/>
</dbReference>
<proteinExistence type="predicted"/>
<sequence length="217" mass="24823">MKRLTIKKISQQPLAAADIPAIMDAEQIPFELIDNANWAADYPYTPKASFRMGHHNDTIYLHYRVSEDSVRALAAQDNGHVWEDSCCEFFFQPTPDGPYYNVECNCAGTLLVGCGQGREKRALASKHVLRQIDRWTTLGRAPFEERKGRCEWQLALIIPTSTFFNHQIGTVSGQNYRANFYKCGDALEKPHFLSWNAIEIAKPDFHRPDYFGELSFE</sequence>
<dbReference type="RefSeq" id="WP_116616839.1">
    <property type="nucleotide sequence ID" value="NZ_QENY01000014.1"/>
</dbReference>
<feature type="domain" description="Carbohydrate-binding" evidence="1">
    <location>
        <begin position="19"/>
        <end position="216"/>
    </location>
</feature>
<evidence type="ECO:0000259" key="1">
    <source>
        <dbReference type="Pfam" id="PF16011"/>
    </source>
</evidence>
<dbReference type="Pfam" id="PF16011">
    <property type="entry name" value="CBM9_2"/>
    <property type="match status" value="1"/>
</dbReference>
<protein>
    <submittedName>
        <fullName evidence="2">Cellulose/xylan binding protein with CBM9 domain</fullName>
    </submittedName>
</protein>
<dbReference type="SUPFAM" id="SSF49344">
    <property type="entry name" value="CBD9-like"/>
    <property type="match status" value="1"/>
</dbReference>
<gene>
    <name evidence="2" type="ORF">C7379_11458</name>
</gene>
<dbReference type="OrthoDB" id="9801646at2"/>
<dbReference type="GO" id="GO:0004553">
    <property type="term" value="F:hydrolase activity, hydrolyzing O-glycosyl compounds"/>
    <property type="evidence" value="ECO:0007669"/>
    <property type="project" value="InterPro"/>
</dbReference>
<evidence type="ECO:0000313" key="3">
    <source>
        <dbReference type="Proteomes" id="UP000245870"/>
    </source>
</evidence>
<dbReference type="Gene3D" id="2.60.40.1190">
    <property type="match status" value="1"/>
</dbReference>
<organism evidence="2 3">
    <name type="scientific">Hallella colorans</name>
    <dbReference type="NCBI Taxonomy" id="1703337"/>
    <lineage>
        <taxon>Bacteria</taxon>
        <taxon>Pseudomonadati</taxon>
        <taxon>Bacteroidota</taxon>
        <taxon>Bacteroidia</taxon>
        <taxon>Bacteroidales</taxon>
        <taxon>Prevotellaceae</taxon>
        <taxon>Hallella</taxon>
    </lineage>
</organism>
<dbReference type="Proteomes" id="UP000245870">
    <property type="component" value="Unassembled WGS sequence"/>
</dbReference>
<dbReference type="EMBL" id="QENY01000014">
    <property type="protein sequence ID" value="PVX52711.1"/>
    <property type="molecule type" value="Genomic_DNA"/>
</dbReference>
<comment type="caution">
    <text evidence="2">The sequence shown here is derived from an EMBL/GenBank/DDBJ whole genome shotgun (WGS) entry which is preliminary data.</text>
</comment>
<dbReference type="InterPro" id="IPR010502">
    <property type="entry name" value="Carb-bd_dom_fam9"/>
</dbReference>
<name>A0A2U0U507_9BACT</name>
<dbReference type="GO" id="GO:0030246">
    <property type="term" value="F:carbohydrate binding"/>
    <property type="evidence" value="ECO:0007669"/>
    <property type="project" value="InterPro"/>
</dbReference>
<accession>A0A2U0U507</accession>
<keyword evidence="3" id="KW-1185">Reference proteome</keyword>
<dbReference type="CDD" id="cd09620">
    <property type="entry name" value="CBM9_like_3"/>
    <property type="match status" value="1"/>
</dbReference>
<reference evidence="2 3" key="1">
    <citation type="submission" date="2018-05" db="EMBL/GenBank/DDBJ databases">
        <title>Genomic Encyclopedia of Type Strains, Phase IV (KMG-IV): sequencing the most valuable type-strain genomes for metagenomic binning, comparative biology and taxonomic classification.</title>
        <authorList>
            <person name="Goeker M."/>
        </authorList>
    </citation>
    <scope>NUCLEOTIDE SEQUENCE [LARGE SCALE GENOMIC DNA]</scope>
    <source>
        <strain evidence="2 3">DSM 100333</strain>
    </source>
</reference>